<evidence type="ECO:0000256" key="2">
    <source>
        <dbReference type="ARBA" id="ARBA00022840"/>
    </source>
</evidence>
<name>A0AAW1TDY5_9CHLO</name>
<keyword evidence="5" id="KW-1185">Reference proteome</keyword>
<organism evidence="4 5">
    <name type="scientific">Apatococcus fuscideae</name>
    <dbReference type="NCBI Taxonomy" id="2026836"/>
    <lineage>
        <taxon>Eukaryota</taxon>
        <taxon>Viridiplantae</taxon>
        <taxon>Chlorophyta</taxon>
        <taxon>core chlorophytes</taxon>
        <taxon>Trebouxiophyceae</taxon>
        <taxon>Chlorellales</taxon>
        <taxon>Chlorellaceae</taxon>
        <taxon>Apatococcus</taxon>
    </lineage>
</organism>
<dbReference type="EMBL" id="JALJOV010000118">
    <property type="protein sequence ID" value="KAK9867003.1"/>
    <property type="molecule type" value="Genomic_DNA"/>
</dbReference>
<dbReference type="SUPFAM" id="SSF48592">
    <property type="entry name" value="GroEL equatorial domain-like"/>
    <property type="match status" value="1"/>
</dbReference>
<evidence type="ECO:0000256" key="1">
    <source>
        <dbReference type="ARBA" id="ARBA00022741"/>
    </source>
</evidence>
<protein>
    <submittedName>
        <fullName evidence="4">Uncharacterized protein</fullName>
    </submittedName>
</protein>
<evidence type="ECO:0000256" key="3">
    <source>
        <dbReference type="ARBA" id="ARBA00023186"/>
    </source>
</evidence>
<accession>A0AAW1TDY5</accession>
<dbReference type="GO" id="GO:0005524">
    <property type="term" value="F:ATP binding"/>
    <property type="evidence" value="ECO:0007669"/>
    <property type="project" value="UniProtKB-KW"/>
</dbReference>
<proteinExistence type="predicted"/>
<dbReference type="GO" id="GO:0140662">
    <property type="term" value="F:ATP-dependent protein folding chaperone"/>
    <property type="evidence" value="ECO:0007669"/>
    <property type="project" value="InterPro"/>
</dbReference>
<dbReference type="Gene3D" id="1.10.560.10">
    <property type="entry name" value="GroEL-like equatorial domain"/>
    <property type="match status" value="1"/>
</dbReference>
<comment type="caution">
    <text evidence="4">The sequence shown here is derived from an EMBL/GenBank/DDBJ whole genome shotgun (WGS) entry which is preliminary data.</text>
</comment>
<keyword evidence="3" id="KW-0143">Chaperone</keyword>
<dbReference type="InterPro" id="IPR027413">
    <property type="entry name" value="GROEL-like_equatorial_sf"/>
</dbReference>
<evidence type="ECO:0000313" key="4">
    <source>
        <dbReference type="EMBL" id="KAK9867003.1"/>
    </source>
</evidence>
<dbReference type="Pfam" id="PF00118">
    <property type="entry name" value="Cpn60_TCP1"/>
    <property type="match status" value="1"/>
</dbReference>
<dbReference type="Proteomes" id="UP001485043">
    <property type="component" value="Unassembled WGS sequence"/>
</dbReference>
<sequence>MLDLEHMLLREALLGIPKILAENSGYDAQDTLVSLQEEQEAGSVVGLDISTGDPVDPRVAGIYDNVLVKRQILQSAPVIACQLLLVDEVIRAGINMRKQGP</sequence>
<keyword evidence="2" id="KW-0067">ATP-binding</keyword>
<evidence type="ECO:0000313" key="5">
    <source>
        <dbReference type="Proteomes" id="UP001485043"/>
    </source>
</evidence>
<reference evidence="4 5" key="1">
    <citation type="journal article" date="2024" name="Nat. Commun.">
        <title>Phylogenomics reveals the evolutionary origins of lichenization in chlorophyte algae.</title>
        <authorList>
            <person name="Puginier C."/>
            <person name="Libourel C."/>
            <person name="Otte J."/>
            <person name="Skaloud P."/>
            <person name="Haon M."/>
            <person name="Grisel S."/>
            <person name="Petersen M."/>
            <person name="Berrin J.G."/>
            <person name="Delaux P.M."/>
            <person name="Dal Grande F."/>
            <person name="Keller J."/>
        </authorList>
    </citation>
    <scope>NUCLEOTIDE SEQUENCE [LARGE SCALE GENOMIC DNA]</scope>
    <source>
        <strain evidence="4 5">SAG 2523</strain>
    </source>
</reference>
<keyword evidence="1" id="KW-0547">Nucleotide-binding</keyword>
<dbReference type="AlphaFoldDB" id="A0AAW1TDY5"/>
<gene>
    <name evidence="4" type="ORF">WJX84_005392</name>
</gene>
<dbReference type="InterPro" id="IPR017998">
    <property type="entry name" value="Chaperone_TCP-1"/>
</dbReference>
<dbReference type="PANTHER" id="PTHR11353">
    <property type="entry name" value="CHAPERONIN"/>
    <property type="match status" value="1"/>
</dbReference>
<dbReference type="InterPro" id="IPR002423">
    <property type="entry name" value="Cpn60/GroEL/TCP-1"/>
</dbReference>